<comment type="caution">
    <text evidence="1">The sequence shown here is derived from an EMBL/GenBank/DDBJ whole genome shotgun (WGS) entry which is preliminary data.</text>
</comment>
<organism evidence="1 2">
    <name type="scientific">Neonectria punicea</name>
    <dbReference type="NCBI Taxonomy" id="979145"/>
    <lineage>
        <taxon>Eukaryota</taxon>
        <taxon>Fungi</taxon>
        <taxon>Dikarya</taxon>
        <taxon>Ascomycota</taxon>
        <taxon>Pezizomycotina</taxon>
        <taxon>Sordariomycetes</taxon>
        <taxon>Hypocreomycetidae</taxon>
        <taxon>Hypocreales</taxon>
        <taxon>Nectriaceae</taxon>
        <taxon>Neonectria</taxon>
    </lineage>
</organism>
<protein>
    <submittedName>
        <fullName evidence="1">Uncharacterized protein</fullName>
    </submittedName>
</protein>
<evidence type="ECO:0000313" key="2">
    <source>
        <dbReference type="Proteomes" id="UP001498476"/>
    </source>
</evidence>
<dbReference type="EMBL" id="JAZAVJ010000412">
    <property type="protein sequence ID" value="KAK7397899.1"/>
    <property type="molecule type" value="Genomic_DNA"/>
</dbReference>
<dbReference type="InterPro" id="IPR023296">
    <property type="entry name" value="Glyco_hydro_beta-prop_sf"/>
</dbReference>
<gene>
    <name evidence="1" type="ORF">QQX98_012734</name>
</gene>
<evidence type="ECO:0000313" key="1">
    <source>
        <dbReference type="EMBL" id="KAK7397899.1"/>
    </source>
</evidence>
<dbReference type="Proteomes" id="UP001498476">
    <property type="component" value="Unassembled WGS sequence"/>
</dbReference>
<name>A0ABR1GIA1_9HYPO</name>
<sequence>MFYATSIDGDWTGLNPIAPESNDTYGSQNSFELVIDGSKTPAYIYMGDAWLSRGSDASNYLWLPMSVETDPPSVTLEYHSMWKVDVNTGVVSWPTTKKRYEAEDAVLLGRAAVRDCDHCSSKRAVHQVHSESEVVFYNVTGSGSVEWFSFHYKAKNPSSGDAYVYVNDDPEAIYLSKVNHFAGHRPSVSVQLRLDPGDDNIIRFGGTGSLDFGLVLDAIELHGKD</sequence>
<dbReference type="Gene3D" id="2.60.120.260">
    <property type="entry name" value="Galactose-binding domain-like"/>
    <property type="match status" value="1"/>
</dbReference>
<dbReference type="Gene3D" id="2.115.10.20">
    <property type="entry name" value="Glycosyl hydrolase domain, family 43"/>
    <property type="match status" value="1"/>
</dbReference>
<accession>A0ABR1GIA1</accession>
<reference evidence="1 2" key="1">
    <citation type="journal article" date="2025" name="Microbiol. Resour. Announc.">
        <title>Draft genome sequences for Neonectria magnoliae and Neonectria punicea, canker pathogens of Liriodendron tulipifera and Acer saccharum in West Virginia.</title>
        <authorList>
            <person name="Petronek H.M."/>
            <person name="Kasson M.T."/>
            <person name="Metheny A.M."/>
            <person name="Stauder C.M."/>
            <person name="Lovett B."/>
            <person name="Lynch S.C."/>
            <person name="Garnas J.R."/>
            <person name="Kasson L.R."/>
            <person name="Stajich J.E."/>
        </authorList>
    </citation>
    <scope>NUCLEOTIDE SEQUENCE [LARGE SCALE GENOMIC DNA]</scope>
    <source>
        <strain evidence="1 2">NRRL 64653</strain>
    </source>
</reference>
<proteinExistence type="predicted"/>
<keyword evidence="2" id="KW-1185">Reference proteome</keyword>